<dbReference type="AlphaFoldDB" id="A0A915DY58"/>
<keyword evidence="1" id="KW-0812">Transmembrane</keyword>
<name>A0A915DY58_9BILA</name>
<keyword evidence="1" id="KW-0472">Membrane</keyword>
<evidence type="ECO:0000313" key="3">
    <source>
        <dbReference type="WBParaSite" id="jg2442"/>
    </source>
</evidence>
<feature type="transmembrane region" description="Helical" evidence="1">
    <location>
        <begin position="36"/>
        <end position="57"/>
    </location>
</feature>
<keyword evidence="1" id="KW-1133">Transmembrane helix</keyword>
<protein>
    <submittedName>
        <fullName evidence="3">Uncharacterized protein</fullName>
    </submittedName>
</protein>
<accession>A0A915DY58</accession>
<dbReference type="Proteomes" id="UP000887574">
    <property type="component" value="Unplaced"/>
</dbReference>
<organism evidence="2 3">
    <name type="scientific">Ditylenchus dipsaci</name>
    <dbReference type="NCBI Taxonomy" id="166011"/>
    <lineage>
        <taxon>Eukaryota</taxon>
        <taxon>Metazoa</taxon>
        <taxon>Ecdysozoa</taxon>
        <taxon>Nematoda</taxon>
        <taxon>Chromadorea</taxon>
        <taxon>Rhabditida</taxon>
        <taxon>Tylenchina</taxon>
        <taxon>Tylenchomorpha</taxon>
        <taxon>Sphaerularioidea</taxon>
        <taxon>Anguinidae</taxon>
        <taxon>Anguininae</taxon>
        <taxon>Ditylenchus</taxon>
    </lineage>
</organism>
<keyword evidence="2" id="KW-1185">Reference proteome</keyword>
<evidence type="ECO:0000256" key="1">
    <source>
        <dbReference type="SAM" id="Phobius"/>
    </source>
</evidence>
<reference evidence="3" key="1">
    <citation type="submission" date="2022-11" db="UniProtKB">
        <authorList>
            <consortium name="WormBaseParasite"/>
        </authorList>
    </citation>
    <scope>IDENTIFICATION</scope>
</reference>
<proteinExistence type="predicted"/>
<evidence type="ECO:0000313" key="2">
    <source>
        <dbReference type="Proteomes" id="UP000887574"/>
    </source>
</evidence>
<sequence length="413" mass="46906">MSRPGKGLELKGHQNSDLTTSLKHGMHSLLSALKHLNLLIFYKIVFAIFILPSGLLADCPYELTFFNFPNSSVEDVSTLRNHTFVYQTKQCYDDFSENVAQTEPIDSCSPGDLEVLLYPHSVLPVGTNISPHATLNITITAFVPVEKLFIQFHCLHAPDAEDVYCHDHERQIARWGKMVWPCRELQLAKYSGTSTSTALNFTTPLRLTYNCFRLFSLSHYEVNITTWPKPCRMSFIATIPVIQHLEPRVREFIDFKGDEKLPLSAQPNWSPLLYVDVSSTDGVWIRFEPIAWISQTFHNYISIVIFERSPVDEKTHMLLAKKIGLSQNGFRWENVAAGEYLVYAFVEKINCQLSCESSSFTENSGLSGGCKICPHTSINFTLVEDRFTPEWRQNTRVMGIAKAIGIGIFGKFF</sequence>
<dbReference type="WBParaSite" id="jg2442">
    <property type="protein sequence ID" value="jg2442"/>
    <property type="gene ID" value="jg2442"/>
</dbReference>